<evidence type="ECO:0000313" key="2">
    <source>
        <dbReference type="EMBL" id="MEN2786372.1"/>
    </source>
</evidence>
<evidence type="ECO:0000313" key="3">
    <source>
        <dbReference type="Proteomes" id="UP001404104"/>
    </source>
</evidence>
<evidence type="ECO:0000259" key="1">
    <source>
        <dbReference type="Pfam" id="PF00535"/>
    </source>
</evidence>
<feature type="domain" description="Glycosyltransferase 2-like" evidence="1">
    <location>
        <begin position="316"/>
        <end position="436"/>
    </location>
</feature>
<protein>
    <submittedName>
        <fullName evidence="2">Glycosyltransferase family 2 protein</fullName>
    </submittedName>
</protein>
<organism evidence="2 3">
    <name type="scientific">Sphingomonas qilianensis</name>
    <dbReference type="NCBI Taxonomy" id="1736690"/>
    <lineage>
        <taxon>Bacteria</taxon>
        <taxon>Pseudomonadati</taxon>
        <taxon>Pseudomonadota</taxon>
        <taxon>Alphaproteobacteria</taxon>
        <taxon>Sphingomonadales</taxon>
        <taxon>Sphingomonadaceae</taxon>
        <taxon>Sphingomonas</taxon>
    </lineage>
</organism>
<dbReference type="Gene3D" id="3.90.550.10">
    <property type="entry name" value="Spore Coat Polysaccharide Biosynthesis Protein SpsA, Chain A"/>
    <property type="match status" value="2"/>
</dbReference>
<reference evidence="2 3" key="1">
    <citation type="submission" date="2024-05" db="EMBL/GenBank/DDBJ databases">
        <authorList>
            <person name="Liu Q."/>
            <person name="Xin Y.-H."/>
        </authorList>
    </citation>
    <scope>NUCLEOTIDE SEQUENCE [LARGE SCALE GENOMIC DNA]</scope>
    <source>
        <strain evidence="2 3">CGMCC 1.15349</strain>
    </source>
</reference>
<dbReference type="InterPro" id="IPR001173">
    <property type="entry name" value="Glyco_trans_2-like"/>
</dbReference>
<dbReference type="Proteomes" id="UP001404104">
    <property type="component" value="Unassembled WGS sequence"/>
</dbReference>
<dbReference type="Pfam" id="PF00535">
    <property type="entry name" value="Glycos_transf_2"/>
    <property type="match status" value="1"/>
</dbReference>
<name>A0ABU9XRB5_9SPHN</name>
<dbReference type="RefSeq" id="WP_345864161.1">
    <property type="nucleotide sequence ID" value="NZ_JBDIMF010000002.1"/>
</dbReference>
<dbReference type="PANTHER" id="PTHR43179:SF7">
    <property type="entry name" value="RHAMNOSYLTRANSFERASE WBBL"/>
    <property type="match status" value="1"/>
</dbReference>
<dbReference type="PANTHER" id="PTHR43179">
    <property type="entry name" value="RHAMNOSYLTRANSFERASE WBBL"/>
    <property type="match status" value="1"/>
</dbReference>
<dbReference type="SUPFAM" id="SSF53448">
    <property type="entry name" value="Nucleotide-diphospho-sugar transferases"/>
    <property type="match status" value="2"/>
</dbReference>
<gene>
    <name evidence="2" type="ORF">ABC969_08065</name>
</gene>
<accession>A0ABU9XRB5</accession>
<sequence length="586" mass="65200">MKFLPVFVQTLMRRPHRALGALFWYATGRRVRARNRLRMVAAQLPHAYQMWIDTIERRHEAVADAKTAAERWLRRPTFTIVISVSTADEHAAVLASLRSVQAQCLPDWAAIIVLAEGDRRSFPTSDARISVAEARAQDAAQALDMAIALARNDYIVPLAPGALLSPIALYRYAEAILAGDKPAILFGDHDEIEHRRRKRPWFKPQWNAEMFLAQDYVSPACAVHTADARAAGPIASDLADAALFALLLRVSGAASARIVHVPFVQVHLAQVLPDNQAARVRAAARHLVDARAIVSAGPHRSVRVQWPLPDPAPLVSIIVPTRDKEKLLRACVSGVLSGTRYRNFELLVVDNGSVEPDSLRYLDTIQEHPQVRVIPYDLPYNYSAINNFAVAQAQGDYLCLLNNDTEVLDEDWLTELMRQAVRPHVGAVGAKLLYDDGSIQHAGVIVGMGEAAGHAHRFLRQDDPGYFRQAHVPQYASAVTAACLVVARDKFLAVGGLDEERLQIAFNDVDLCLKLDREGWRNVYAPAAVMIHHESKSRGKDHSPAHIDRYMRELGVLQQRWGTKTHADPSHHPNLERSSETFVIRL</sequence>
<dbReference type="CDD" id="cd04186">
    <property type="entry name" value="GT_2_like_c"/>
    <property type="match status" value="1"/>
</dbReference>
<comment type="caution">
    <text evidence="2">The sequence shown here is derived from an EMBL/GenBank/DDBJ whole genome shotgun (WGS) entry which is preliminary data.</text>
</comment>
<dbReference type="EMBL" id="JBDIMF010000002">
    <property type="protein sequence ID" value="MEN2786372.1"/>
    <property type="molecule type" value="Genomic_DNA"/>
</dbReference>
<proteinExistence type="predicted"/>
<dbReference type="InterPro" id="IPR029044">
    <property type="entry name" value="Nucleotide-diphossugar_trans"/>
</dbReference>
<keyword evidence="3" id="KW-1185">Reference proteome</keyword>